<evidence type="ECO:0000256" key="1">
    <source>
        <dbReference type="SAM" id="Phobius"/>
    </source>
</evidence>
<proteinExistence type="predicted"/>
<feature type="transmembrane region" description="Helical" evidence="1">
    <location>
        <begin position="83"/>
        <end position="101"/>
    </location>
</feature>
<dbReference type="Proteomes" id="UP000011613">
    <property type="component" value="Unassembled WGS sequence"/>
</dbReference>
<dbReference type="EMBL" id="AOIC01000104">
    <property type="protein sequence ID" value="ELY65032.1"/>
    <property type="molecule type" value="Genomic_DNA"/>
</dbReference>
<feature type="transmembrane region" description="Helical" evidence="1">
    <location>
        <begin position="51"/>
        <end position="68"/>
    </location>
</feature>
<keyword evidence="1" id="KW-0812">Transmembrane</keyword>
<dbReference type="EMBL" id="PKKI01000088">
    <property type="protein sequence ID" value="PLK18409.1"/>
    <property type="molecule type" value="Genomic_DNA"/>
</dbReference>
<comment type="caution">
    <text evidence="2">The sequence shown here is derived from an EMBL/GenBank/DDBJ whole genome shotgun (WGS) entry which is preliminary data.</text>
</comment>
<keyword evidence="1" id="KW-1133">Transmembrane helix</keyword>
<name>L9XU31_NATGS</name>
<dbReference type="AlphaFoldDB" id="L9XU31"/>
<reference evidence="2 4" key="1">
    <citation type="journal article" date="2014" name="PLoS Genet.">
        <title>Phylogenetically driven sequencing of extremely halophilic archaea reveals strategies for static and dynamic osmo-response.</title>
        <authorList>
            <person name="Becker E.A."/>
            <person name="Seitzer P.M."/>
            <person name="Tritt A."/>
            <person name="Larsen D."/>
            <person name="Krusor M."/>
            <person name="Yao A.I."/>
            <person name="Wu D."/>
            <person name="Madern D."/>
            <person name="Eisen J.A."/>
            <person name="Darling A.E."/>
            <person name="Facciotti M.T."/>
        </authorList>
    </citation>
    <scope>NUCLEOTIDE SEQUENCE [LARGE SCALE GENOMIC DNA]</scope>
    <source>
        <strain evidence="2 4">SP2</strain>
    </source>
</reference>
<evidence type="ECO:0000313" key="5">
    <source>
        <dbReference type="Proteomes" id="UP000234484"/>
    </source>
</evidence>
<reference evidence="3 5" key="2">
    <citation type="submission" date="2017-12" db="EMBL/GenBank/DDBJ databases">
        <title>The characterization of oligonucleotides binding to NgAgo.</title>
        <authorList>
            <person name="Jiang L."/>
            <person name="He B."/>
            <person name="Kang J."/>
            <person name="Yu M."/>
            <person name="Li N."/>
            <person name="Fang Y."/>
            <person name="Tang Z."/>
            <person name="Wu P."/>
            <person name="Yao P."/>
            <person name="Huang J."/>
        </authorList>
    </citation>
    <scope>NUCLEOTIDE SEQUENCE [LARGE SCALE GENOMIC DNA]</scope>
    <source>
        <strain evidence="3 5">SP2</strain>
        <tissue evidence="3">Freeze-dried powder thallus</tissue>
    </source>
</reference>
<accession>L9XU31</accession>
<dbReference type="RefSeq" id="WP_005580516.1">
    <property type="nucleotide sequence ID" value="NC_019792.1"/>
</dbReference>
<gene>
    <name evidence="2" type="ORF">C490_14115</name>
    <name evidence="3" type="ORF">CYV19_17965</name>
</gene>
<evidence type="ECO:0000313" key="4">
    <source>
        <dbReference type="Proteomes" id="UP000011613"/>
    </source>
</evidence>
<protein>
    <submittedName>
        <fullName evidence="2">Uncharacterized protein</fullName>
    </submittedName>
</protein>
<evidence type="ECO:0000313" key="3">
    <source>
        <dbReference type="EMBL" id="PLK18409.1"/>
    </source>
</evidence>
<sequence>MLEAILGPRRRRINSIDPLNIPMNNSRLSIALGGIGLLLVGIAMYLQQNLIAAGFCMVLAVFTALQLVSKSVDEWLNEVSENILIVISILALASAIVILEYS</sequence>
<organism evidence="2 4">
    <name type="scientific">Natronobacterium gregoryi (strain ATCC 43098 / DSM 3393 / CCM 3738 / CIP 104747 / IAM 13177 / JCM 8860 / NBRC 102187 / NCIMB 2189 / SP2)</name>
    <dbReference type="NCBI Taxonomy" id="797304"/>
    <lineage>
        <taxon>Archaea</taxon>
        <taxon>Methanobacteriati</taxon>
        <taxon>Methanobacteriota</taxon>
        <taxon>Stenosarchaea group</taxon>
        <taxon>Halobacteria</taxon>
        <taxon>Halobacteriales</taxon>
        <taxon>Natrialbaceae</taxon>
        <taxon>Natronobacterium</taxon>
    </lineage>
</organism>
<feature type="transmembrane region" description="Helical" evidence="1">
    <location>
        <begin position="28"/>
        <end position="46"/>
    </location>
</feature>
<keyword evidence="1" id="KW-0472">Membrane</keyword>
<evidence type="ECO:0000313" key="2">
    <source>
        <dbReference type="EMBL" id="ELY65032.1"/>
    </source>
</evidence>
<dbReference type="Proteomes" id="UP000234484">
    <property type="component" value="Unassembled WGS sequence"/>
</dbReference>
<dbReference type="GeneID" id="14209237"/>